<dbReference type="Proteomes" id="UP000002027">
    <property type="component" value="Chromosome 2"/>
</dbReference>
<organism evidence="1 2">
    <name type="scientific">Sphaerobacter thermophilus (strain ATCC 49802 / DSM 20745 / KCCM 41009 / NCIMB 13125 / S 6022)</name>
    <dbReference type="NCBI Taxonomy" id="479434"/>
    <lineage>
        <taxon>Bacteria</taxon>
        <taxon>Pseudomonadati</taxon>
        <taxon>Thermomicrobiota</taxon>
        <taxon>Thermomicrobia</taxon>
        <taxon>Sphaerobacterales</taxon>
        <taxon>Sphaerobacterineae</taxon>
        <taxon>Sphaerobacteraceae</taxon>
        <taxon>Sphaerobacter</taxon>
    </lineage>
</organism>
<keyword evidence="2" id="KW-1185">Reference proteome</keyword>
<name>D1CAL3_SPHTD</name>
<dbReference type="HOGENOM" id="CLU_2439256_0_0_0"/>
<gene>
    <name evidence="1" type="ordered locus">Sthe_3457</name>
</gene>
<proteinExistence type="predicted"/>
<dbReference type="RefSeq" id="WP_012873891.1">
    <property type="nucleotide sequence ID" value="NC_013524.1"/>
</dbReference>
<reference evidence="2" key="1">
    <citation type="submission" date="2009-11" db="EMBL/GenBank/DDBJ databases">
        <title>The complete chromosome 2 of Sphaerobacter thermophilus DSM 20745.</title>
        <authorList>
            <person name="Lucas S."/>
            <person name="Copeland A."/>
            <person name="Lapidus A."/>
            <person name="Glavina del Rio T."/>
            <person name="Dalin E."/>
            <person name="Tice H."/>
            <person name="Bruce D."/>
            <person name="Goodwin L."/>
            <person name="Pitluck S."/>
            <person name="Kyrpides N."/>
            <person name="Mavromatis K."/>
            <person name="Ivanova N."/>
            <person name="Mikhailova N."/>
            <person name="LaButti K.M."/>
            <person name="Clum A."/>
            <person name="Sun H.I."/>
            <person name="Brettin T."/>
            <person name="Detter J.C."/>
            <person name="Han C."/>
            <person name="Larimer F."/>
            <person name="Land M."/>
            <person name="Hauser L."/>
            <person name="Markowitz V."/>
            <person name="Cheng J.F."/>
            <person name="Hugenholtz P."/>
            <person name="Woyke T."/>
            <person name="Wu D."/>
            <person name="Steenblock K."/>
            <person name="Schneider S."/>
            <person name="Pukall R."/>
            <person name="Goeker M."/>
            <person name="Klenk H.P."/>
            <person name="Eisen J.A."/>
        </authorList>
    </citation>
    <scope>NUCLEOTIDE SEQUENCE [LARGE SCALE GENOMIC DNA]</scope>
    <source>
        <strain evidence="2">ATCC 49802 / DSM 20745 / S 6022</strain>
    </source>
</reference>
<dbReference type="EMBL" id="CP001824">
    <property type="protein sequence ID" value="ACZ40856.1"/>
    <property type="molecule type" value="Genomic_DNA"/>
</dbReference>
<evidence type="ECO:0000313" key="2">
    <source>
        <dbReference type="Proteomes" id="UP000002027"/>
    </source>
</evidence>
<evidence type="ECO:0000313" key="1">
    <source>
        <dbReference type="EMBL" id="ACZ40856.1"/>
    </source>
</evidence>
<reference evidence="1 2" key="2">
    <citation type="journal article" date="2010" name="Stand. Genomic Sci.">
        <title>Complete genome sequence of Desulfohalobium retbaense type strain (HR(100)).</title>
        <authorList>
            <person name="Spring S."/>
            <person name="Nolan M."/>
            <person name="Lapidus A."/>
            <person name="Glavina Del Rio T."/>
            <person name="Copeland A."/>
            <person name="Tice H."/>
            <person name="Cheng J.F."/>
            <person name="Lucas S."/>
            <person name="Land M."/>
            <person name="Chen F."/>
            <person name="Bruce D."/>
            <person name="Goodwin L."/>
            <person name="Pitluck S."/>
            <person name="Ivanova N."/>
            <person name="Mavromatis K."/>
            <person name="Mikhailova N."/>
            <person name="Pati A."/>
            <person name="Chen A."/>
            <person name="Palaniappan K."/>
            <person name="Hauser L."/>
            <person name="Chang Y.J."/>
            <person name="Jeffries C.D."/>
            <person name="Munk C."/>
            <person name="Kiss H."/>
            <person name="Chain P."/>
            <person name="Han C."/>
            <person name="Brettin T."/>
            <person name="Detter J.C."/>
            <person name="Schuler E."/>
            <person name="Goker M."/>
            <person name="Rohde M."/>
            <person name="Bristow J."/>
            <person name="Eisen J.A."/>
            <person name="Markowitz V."/>
            <person name="Hugenholtz P."/>
            <person name="Kyrpides N.C."/>
            <person name="Klenk H.P."/>
        </authorList>
    </citation>
    <scope>NUCLEOTIDE SEQUENCE [LARGE SCALE GENOMIC DNA]</scope>
    <source>
        <strain evidence="2">ATCC 49802 / DSM 20745 / S 6022</strain>
    </source>
</reference>
<dbReference type="AlphaFoldDB" id="D1CAL3"/>
<dbReference type="InParanoid" id="D1CAL3"/>
<dbReference type="eggNOG" id="ENOG5032IGJ">
    <property type="taxonomic scope" value="Bacteria"/>
</dbReference>
<sequence length="90" mass="9866">MTVAKHMVDTLQAHDWHPVAIVEGLERLELVPLTSQLGAGFTLWRQEPGGQWSVVLSGHTADGELRGSEDEPLQLPREAEQRLEAMLAGA</sequence>
<dbReference type="KEGG" id="sti:Sthe_3457"/>
<accession>D1CAL3</accession>
<protein>
    <submittedName>
        <fullName evidence="1">Uncharacterized protein</fullName>
    </submittedName>
</protein>
<dbReference type="OrthoDB" id="9915072at2"/>